<evidence type="ECO:0000256" key="1">
    <source>
        <dbReference type="ARBA" id="ARBA00001946"/>
    </source>
</evidence>
<dbReference type="Pfam" id="PF00293">
    <property type="entry name" value="NUDIX"/>
    <property type="match status" value="1"/>
</dbReference>
<dbReference type="InterPro" id="IPR020084">
    <property type="entry name" value="NUDIX_hydrolase_CS"/>
</dbReference>
<proteinExistence type="inferred from homology"/>
<dbReference type="PROSITE" id="PS00893">
    <property type="entry name" value="NUDIX_BOX"/>
    <property type="match status" value="1"/>
</dbReference>
<protein>
    <submittedName>
        <fullName evidence="5">NUDIX domain-containing protein</fullName>
    </submittedName>
</protein>
<dbReference type="RefSeq" id="WP_207903278.1">
    <property type="nucleotide sequence ID" value="NZ_SMAG01000003.1"/>
</dbReference>
<accession>A0A4R3L9S6</accession>
<dbReference type="EMBL" id="SMAG01000003">
    <property type="protein sequence ID" value="TCS94984.1"/>
    <property type="molecule type" value="Genomic_DNA"/>
</dbReference>
<evidence type="ECO:0000256" key="2">
    <source>
        <dbReference type="ARBA" id="ARBA00022801"/>
    </source>
</evidence>
<name>A0A4R3L9S6_9BACL</name>
<organism evidence="5 6">
    <name type="scientific">Hazenella coriacea</name>
    <dbReference type="NCBI Taxonomy" id="1179467"/>
    <lineage>
        <taxon>Bacteria</taxon>
        <taxon>Bacillati</taxon>
        <taxon>Bacillota</taxon>
        <taxon>Bacilli</taxon>
        <taxon>Bacillales</taxon>
        <taxon>Thermoactinomycetaceae</taxon>
        <taxon>Hazenella</taxon>
    </lineage>
</organism>
<comment type="similarity">
    <text evidence="3">Belongs to the Nudix hydrolase family.</text>
</comment>
<dbReference type="SUPFAM" id="SSF55811">
    <property type="entry name" value="Nudix"/>
    <property type="match status" value="1"/>
</dbReference>
<evidence type="ECO:0000313" key="6">
    <source>
        <dbReference type="Proteomes" id="UP000294937"/>
    </source>
</evidence>
<sequence>MKRTDYYHTSNAPTPNSLVPAASALVTDEVGRILLHKRSDNHLWSLPGGVMELGESMEQTIIREVKEETGFDVKVIKCIGIYTDPHHVIAYKDGRFGNSSQFALSAK</sequence>
<reference evidence="5 6" key="1">
    <citation type="submission" date="2019-03" db="EMBL/GenBank/DDBJ databases">
        <title>Genomic Encyclopedia of Type Strains, Phase IV (KMG-IV): sequencing the most valuable type-strain genomes for metagenomic binning, comparative biology and taxonomic classification.</title>
        <authorList>
            <person name="Goeker M."/>
        </authorList>
    </citation>
    <scope>NUCLEOTIDE SEQUENCE [LARGE SCALE GENOMIC DNA]</scope>
    <source>
        <strain evidence="5 6">DSM 45707</strain>
    </source>
</reference>
<dbReference type="AlphaFoldDB" id="A0A4R3L9S6"/>
<evidence type="ECO:0000259" key="4">
    <source>
        <dbReference type="PROSITE" id="PS51462"/>
    </source>
</evidence>
<feature type="domain" description="Nudix hydrolase" evidence="4">
    <location>
        <begin position="17"/>
        <end position="107"/>
    </location>
</feature>
<comment type="caution">
    <text evidence="5">The sequence shown here is derived from an EMBL/GenBank/DDBJ whole genome shotgun (WGS) entry which is preliminary data.</text>
</comment>
<dbReference type="InterPro" id="IPR000086">
    <property type="entry name" value="NUDIX_hydrolase_dom"/>
</dbReference>
<keyword evidence="6" id="KW-1185">Reference proteome</keyword>
<dbReference type="PROSITE" id="PS51462">
    <property type="entry name" value="NUDIX"/>
    <property type="match status" value="1"/>
</dbReference>
<evidence type="ECO:0000313" key="5">
    <source>
        <dbReference type="EMBL" id="TCS94984.1"/>
    </source>
</evidence>
<dbReference type="PANTHER" id="PTHR43046">
    <property type="entry name" value="GDP-MANNOSE MANNOSYL HYDROLASE"/>
    <property type="match status" value="1"/>
</dbReference>
<gene>
    <name evidence="5" type="ORF">EDD58_103409</name>
</gene>
<dbReference type="GO" id="GO:0016787">
    <property type="term" value="F:hydrolase activity"/>
    <property type="evidence" value="ECO:0007669"/>
    <property type="project" value="UniProtKB-KW"/>
</dbReference>
<dbReference type="InterPro" id="IPR020476">
    <property type="entry name" value="Nudix_hydrolase"/>
</dbReference>
<comment type="cofactor">
    <cofactor evidence="1">
        <name>Mg(2+)</name>
        <dbReference type="ChEBI" id="CHEBI:18420"/>
    </cofactor>
</comment>
<dbReference type="Proteomes" id="UP000294937">
    <property type="component" value="Unassembled WGS sequence"/>
</dbReference>
<dbReference type="PRINTS" id="PR00502">
    <property type="entry name" value="NUDIXFAMILY"/>
</dbReference>
<dbReference type="PANTHER" id="PTHR43046:SF14">
    <property type="entry name" value="MUTT_NUDIX FAMILY PROTEIN"/>
    <property type="match status" value="1"/>
</dbReference>
<dbReference type="InterPro" id="IPR015797">
    <property type="entry name" value="NUDIX_hydrolase-like_dom_sf"/>
</dbReference>
<keyword evidence="2 3" id="KW-0378">Hydrolase</keyword>
<evidence type="ECO:0000256" key="3">
    <source>
        <dbReference type="RuleBase" id="RU003476"/>
    </source>
</evidence>
<dbReference type="Gene3D" id="3.90.79.10">
    <property type="entry name" value="Nucleoside Triphosphate Pyrophosphohydrolase"/>
    <property type="match status" value="1"/>
</dbReference>